<sequence>MKILLTGATGFIGSGVLSALVAAGHHVTALVRDPARVAPLTRVHPHRGDMRDRATVRALAADADAVIATASPGDATSAAADTDFVDAVLDGLRPGATFIRTGGIWVHGSGADLTEDSPLAPPDLVAWRVPLDARALAATGIRSMLVEPGVVFGRGRGIPALVVGSAPVLIGPGTQHWATVHVDDLADLYVAALDHGMAGERYLGVSGDNPTTRQLGEAASRRLGHGGHVVAEDPADTVARLGAFGAALLLDQRASGAKARAELSWKPSRPTLVEELAAGGYPAA</sequence>
<organism evidence="2 3">
    <name type="scientific">Virgisporangium ochraceum</name>
    <dbReference type="NCBI Taxonomy" id="65505"/>
    <lineage>
        <taxon>Bacteria</taxon>
        <taxon>Bacillati</taxon>
        <taxon>Actinomycetota</taxon>
        <taxon>Actinomycetes</taxon>
        <taxon>Micromonosporales</taxon>
        <taxon>Micromonosporaceae</taxon>
        <taxon>Virgisporangium</taxon>
    </lineage>
</organism>
<dbReference type="EMBL" id="BOPH01000022">
    <property type="protein sequence ID" value="GIJ66918.1"/>
    <property type="molecule type" value="Genomic_DNA"/>
</dbReference>
<dbReference type="InterPro" id="IPR051783">
    <property type="entry name" value="NAD(P)-dependent_oxidoreduct"/>
</dbReference>
<dbReference type="SUPFAM" id="SSF51735">
    <property type="entry name" value="NAD(P)-binding Rossmann-fold domains"/>
    <property type="match status" value="1"/>
</dbReference>
<dbReference type="Pfam" id="PF13460">
    <property type="entry name" value="NAD_binding_10"/>
    <property type="match status" value="1"/>
</dbReference>
<dbReference type="Gene3D" id="3.40.50.720">
    <property type="entry name" value="NAD(P)-binding Rossmann-like Domain"/>
    <property type="match status" value="1"/>
</dbReference>
<proteinExistence type="predicted"/>
<name>A0A8J3ZQ09_9ACTN</name>
<dbReference type="AlphaFoldDB" id="A0A8J3ZQ09"/>
<gene>
    <name evidence="2" type="ORF">Voc01_018350</name>
</gene>
<comment type="caution">
    <text evidence="2">The sequence shown here is derived from an EMBL/GenBank/DDBJ whole genome shotgun (WGS) entry which is preliminary data.</text>
</comment>
<accession>A0A8J3ZQ09</accession>
<dbReference type="GO" id="GO:0004029">
    <property type="term" value="F:aldehyde dehydrogenase (NAD+) activity"/>
    <property type="evidence" value="ECO:0007669"/>
    <property type="project" value="TreeGrafter"/>
</dbReference>
<reference evidence="2" key="1">
    <citation type="submission" date="2021-01" db="EMBL/GenBank/DDBJ databases">
        <title>Whole genome shotgun sequence of Virgisporangium ochraceum NBRC 16418.</title>
        <authorList>
            <person name="Komaki H."/>
            <person name="Tamura T."/>
        </authorList>
    </citation>
    <scope>NUCLEOTIDE SEQUENCE</scope>
    <source>
        <strain evidence="2">NBRC 16418</strain>
    </source>
</reference>
<keyword evidence="3" id="KW-1185">Reference proteome</keyword>
<evidence type="ECO:0000313" key="3">
    <source>
        <dbReference type="Proteomes" id="UP000635606"/>
    </source>
</evidence>
<dbReference type="InterPro" id="IPR036291">
    <property type="entry name" value="NAD(P)-bd_dom_sf"/>
</dbReference>
<evidence type="ECO:0000259" key="1">
    <source>
        <dbReference type="Pfam" id="PF13460"/>
    </source>
</evidence>
<dbReference type="InterPro" id="IPR016040">
    <property type="entry name" value="NAD(P)-bd_dom"/>
</dbReference>
<dbReference type="Proteomes" id="UP000635606">
    <property type="component" value="Unassembled WGS sequence"/>
</dbReference>
<evidence type="ECO:0000313" key="2">
    <source>
        <dbReference type="EMBL" id="GIJ66918.1"/>
    </source>
</evidence>
<dbReference type="RefSeq" id="WP_203926889.1">
    <property type="nucleotide sequence ID" value="NZ_BOPH01000022.1"/>
</dbReference>
<protein>
    <recommendedName>
        <fullName evidence="1">NAD(P)-binding domain-containing protein</fullName>
    </recommendedName>
</protein>
<dbReference type="GO" id="GO:0005737">
    <property type="term" value="C:cytoplasm"/>
    <property type="evidence" value="ECO:0007669"/>
    <property type="project" value="TreeGrafter"/>
</dbReference>
<feature type="domain" description="NAD(P)-binding" evidence="1">
    <location>
        <begin position="7"/>
        <end position="88"/>
    </location>
</feature>
<dbReference type="PANTHER" id="PTHR48079:SF6">
    <property type="entry name" value="NAD(P)-BINDING DOMAIN-CONTAINING PROTEIN-RELATED"/>
    <property type="match status" value="1"/>
</dbReference>
<dbReference type="PANTHER" id="PTHR48079">
    <property type="entry name" value="PROTEIN YEEZ"/>
    <property type="match status" value="1"/>
</dbReference>